<keyword evidence="1" id="KW-0805">Transcription regulation</keyword>
<dbReference type="AlphaFoldDB" id="A0A975LBI5"/>
<keyword evidence="2 4" id="KW-0238">DNA-binding</keyword>
<evidence type="ECO:0000256" key="2">
    <source>
        <dbReference type="ARBA" id="ARBA00023125"/>
    </source>
</evidence>
<dbReference type="SUPFAM" id="SSF48498">
    <property type="entry name" value="Tetracyclin repressor-like, C-terminal domain"/>
    <property type="match status" value="1"/>
</dbReference>
<dbReference type="PROSITE" id="PS50977">
    <property type="entry name" value="HTH_TETR_2"/>
    <property type="match status" value="1"/>
</dbReference>
<evidence type="ECO:0000256" key="3">
    <source>
        <dbReference type="ARBA" id="ARBA00023163"/>
    </source>
</evidence>
<dbReference type="GO" id="GO:0003700">
    <property type="term" value="F:DNA-binding transcription factor activity"/>
    <property type="evidence" value="ECO:0007669"/>
    <property type="project" value="TreeGrafter"/>
</dbReference>
<feature type="DNA-binding region" description="H-T-H motif" evidence="4">
    <location>
        <begin position="32"/>
        <end position="51"/>
    </location>
</feature>
<name>A0A975LBI5_9ACTN</name>
<accession>A0A975LBI5</accession>
<dbReference type="KEGG" id="nec:KGD82_13030"/>
<dbReference type="GO" id="GO:0000976">
    <property type="term" value="F:transcription cis-regulatory region binding"/>
    <property type="evidence" value="ECO:0007669"/>
    <property type="project" value="TreeGrafter"/>
</dbReference>
<dbReference type="PANTHER" id="PTHR30055:SF234">
    <property type="entry name" value="HTH-TYPE TRANSCRIPTIONAL REGULATOR BETI"/>
    <property type="match status" value="1"/>
</dbReference>
<dbReference type="SUPFAM" id="SSF46689">
    <property type="entry name" value="Homeodomain-like"/>
    <property type="match status" value="1"/>
</dbReference>
<dbReference type="InterPro" id="IPR001647">
    <property type="entry name" value="HTH_TetR"/>
</dbReference>
<evidence type="ECO:0000313" key="7">
    <source>
        <dbReference type="Proteomes" id="UP000682416"/>
    </source>
</evidence>
<keyword evidence="7" id="KW-1185">Reference proteome</keyword>
<dbReference type="Pfam" id="PF00440">
    <property type="entry name" value="TetR_N"/>
    <property type="match status" value="1"/>
</dbReference>
<reference evidence="6" key="1">
    <citation type="submission" date="2021-05" db="EMBL/GenBank/DDBJ databases">
        <authorList>
            <person name="Kaiqin L."/>
            <person name="Jian G."/>
        </authorList>
    </citation>
    <scope>NUCLEOTIDE SEQUENCE</scope>
    <source>
        <strain evidence="6">HDS5</strain>
    </source>
</reference>
<dbReference type="PANTHER" id="PTHR30055">
    <property type="entry name" value="HTH-TYPE TRANSCRIPTIONAL REGULATOR RUTR"/>
    <property type="match status" value="1"/>
</dbReference>
<gene>
    <name evidence="6" type="ORF">KGD82_13030</name>
</gene>
<keyword evidence="3" id="KW-0804">Transcription</keyword>
<dbReference type="Proteomes" id="UP000682416">
    <property type="component" value="Chromosome"/>
</dbReference>
<organism evidence="6 7">
    <name type="scientific">Nocardiopsis eucommiae</name>
    <dbReference type="NCBI Taxonomy" id="2831970"/>
    <lineage>
        <taxon>Bacteria</taxon>
        <taxon>Bacillati</taxon>
        <taxon>Actinomycetota</taxon>
        <taxon>Actinomycetes</taxon>
        <taxon>Streptosporangiales</taxon>
        <taxon>Nocardiopsidaceae</taxon>
        <taxon>Nocardiopsis</taxon>
    </lineage>
</organism>
<dbReference type="InterPro" id="IPR036271">
    <property type="entry name" value="Tet_transcr_reg_TetR-rel_C_sf"/>
</dbReference>
<dbReference type="Gene3D" id="1.10.357.10">
    <property type="entry name" value="Tetracycline Repressor, domain 2"/>
    <property type="match status" value="1"/>
</dbReference>
<evidence type="ECO:0000313" key="6">
    <source>
        <dbReference type="EMBL" id="QVJ02979.1"/>
    </source>
</evidence>
<evidence type="ECO:0000259" key="5">
    <source>
        <dbReference type="PROSITE" id="PS50977"/>
    </source>
</evidence>
<protein>
    <submittedName>
        <fullName evidence="6">TetR/AcrR family transcriptional regulator</fullName>
    </submittedName>
</protein>
<sequence length="202" mass="21730">MTEADDAQRSSRDRILIAAATMVGENPAERPSVRAVAARAGVSTGSLRHHFPTQRALMDAVLAGIYAHIAPGEPIHDTTLPARERLVACLRQILAHAGTGNEAREALRRTYETFIASEPTEAARRTYLEVEGQMQHRVEHWLSVLVEEGALAEGDNGRRAKFLLTVVNGVTLERALPASESLLESEAATLFAAVDGVLGGCV</sequence>
<evidence type="ECO:0000256" key="1">
    <source>
        <dbReference type="ARBA" id="ARBA00023015"/>
    </source>
</evidence>
<dbReference type="InterPro" id="IPR009057">
    <property type="entry name" value="Homeodomain-like_sf"/>
</dbReference>
<feature type="domain" description="HTH tetR-type" evidence="5">
    <location>
        <begin position="9"/>
        <end position="69"/>
    </location>
</feature>
<dbReference type="InterPro" id="IPR050109">
    <property type="entry name" value="HTH-type_TetR-like_transc_reg"/>
</dbReference>
<evidence type="ECO:0000256" key="4">
    <source>
        <dbReference type="PROSITE-ProRule" id="PRU00335"/>
    </source>
</evidence>
<dbReference type="EMBL" id="CP074402">
    <property type="protein sequence ID" value="QVJ02979.1"/>
    <property type="molecule type" value="Genomic_DNA"/>
</dbReference>
<proteinExistence type="predicted"/>